<sequence>MLGSPSYLSIDSRSSRSLAQVASAGPFTDSVRDLAGSLAASFQFETLRKEEIVEFIGVGGFELRKIIYYFSLQ</sequence>
<evidence type="ECO:0000313" key="1">
    <source>
        <dbReference type="EMBL" id="KAH7518568.1"/>
    </source>
</evidence>
<comment type="caution">
    <text evidence="1">The sequence shown here is derived from an EMBL/GenBank/DDBJ whole genome shotgun (WGS) entry which is preliminary data.</text>
</comment>
<dbReference type="AlphaFoldDB" id="A0A978UUL8"/>
<organism evidence="1 2">
    <name type="scientific">Ziziphus jujuba var. spinosa</name>
    <dbReference type="NCBI Taxonomy" id="714518"/>
    <lineage>
        <taxon>Eukaryota</taxon>
        <taxon>Viridiplantae</taxon>
        <taxon>Streptophyta</taxon>
        <taxon>Embryophyta</taxon>
        <taxon>Tracheophyta</taxon>
        <taxon>Spermatophyta</taxon>
        <taxon>Magnoliopsida</taxon>
        <taxon>eudicotyledons</taxon>
        <taxon>Gunneridae</taxon>
        <taxon>Pentapetalae</taxon>
        <taxon>rosids</taxon>
        <taxon>fabids</taxon>
        <taxon>Rosales</taxon>
        <taxon>Rhamnaceae</taxon>
        <taxon>Paliureae</taxon>
        <taxon>Ziziphus</taxon>
    </lineage>
</organism>
<reference evidence="1" key="1">
    <citation type="journal article" date="2021" name="Front. Plant Sci.">
        <title>Chromosome-Scale Genome Assembly for Chinese Sour Jujube and Insights Into Its Genome Evolution and Domestication Signature.</title>
        <authorList>
            <person name="Shen L.-Y."/>
            <person name="Luo H."/>
            <person name="Wang X.-L."/>
            <person name="Wang X.-M."/>
            <person name="Qiu X.-J."/>
            <person name="Liu H."/>
            <person name="Zhou S.-S."/>
            <person name="Jia K.-H."/>
            <person name="Nie S."/>
            <person name="Bao Y.-T."/>
            <person name="Zhang R.-G."/>
            <person name="Yun Q.-Z."/>
            <person name="Chai Y.-H."/>
            <person name="Lu J.-Y."/>
            <person name="Li Y."/>
            <person name="Zhao S.-W."/>
            <person name="Mao J.-F."/>
            <person name="Jia S.-G."/>
            <person name="Mao Y.-M."/>
        </authorList>
    </citation>
    <scope>NUCLEOTIDE SEQUENCE</scope>
    <source>
        <strain evidence="1">AT0</strain>
        <tissue evidence="1">Leaf</tissue>
    </source>
</reference>
<name>A0A978UUL8_ZIZJJ</name>
<dbReference type="EMBL" id="JAEACU010000009">
    <property type="protein sequence ID" value="KAH7518568.1"/>
    <property type="molecule type" value="Genomic_DNA"/>
</dbReference>
<gene>
    <name evidence="1" type="ORF">FEM48_Zijuj09G0185300</name>
</gene>
<proteinExistence type="predicted"/>
<dbReference type="Proteomes" id="UP000813462">
    <property type="component" value="Unassembled WGS sequence"/>
</dbReference>
<accession>A0A978UUL8</accession>
<protein>
    <submittedName>
        <fullName evidence="1">Uncharacterized protein</fullName>
    </submittedName>
</protein>
<evidence type="ECO:0000313" key="2">
    <source>
        <dbReference type="Proteomes" id="UP000813462"/>
    </source>
</evidence>